<feature type="compositionally biased region" description="Basic and acidic residues" evidence="8">
    <location>
        <begin position="24"/>
        <end position="51"/>
    </location>
</feature>
<organism evidence="10 11">
    <name type="scientific">Muraenolepis orangiensis</name>
    <name type="common">Patagonian moray cod</name>
    <dbReference type="NCBI Taxonomy" id="630683"/>
    <lineage>
        <taxon>Eukaryota</taxon>
        <taxon>Metazoa</taxon>
        <taxon>Chordata</taxon>
        <taxon>Craniata</taxon>
        <taxon>Vertebrata</taxon>
        <taxon>Euteleostomi</taxon>
        <taxon>Actinopterygii</taxon>
        <taxon>Neopterygii</taxon>
        <taxon>Teleostei</taxon>
        <taxon>Neoteleostei</taxon>
        <taxon>Acanthomorphata</taxon>
        <taxon>Zeiogadaria</taxon>
        <taxon>Gadariae</taxon>
        <taxon>Gadiformes</taxon>
        <taxon>Muraenolepidoidei</taxon>
        <taxon>Muraenolepididae</taxon>
        <taxon>Muraenolepis</taxon>
    </lineage>
</organism>
<proteinExistence type="inferred from homology"/>
<dbReference type="InterPro" id="IPR006145">
    <property type="entry name" value="PsdUridine_synth_RsuA/RluA"/>
</dbReference>
<dbReference type="GO" id="GO:0001522">
    <property type="term" value="P:pseudouridine synthesis"/>
    <property type="evidence" value="ECO:0007669"/>
    <property type="project" value="InterPro"/>
</dbReference>
<feature type="region of interest" description="Disordered" evidence="8">
    <location>
        <begin position="1"/>
        <end position="62"/>
    </location>
</feature>
<evidence type="ECO:0000256" key="1">
    <source>
        <dbReference type="ARBA" id="ARBA00001166"/>
    </source>
</evidence>
<evidence type="ECO:0000313" key="11">
    <source>
        <dbReference type="Proteomes" id="UP001148018"/>
    </source>
</evidence>
<dbReference type="Pfam" id="PF00849">
    <property type="entry name" value="PseudoU_synth_2"/>
    <property type="match status" value="1"/>
</dbReference>
<keyword evidence="4" id="KW-0413">Isomerase</keyword>
<comment type="caution">
    <text evidence="10">The sequence shown here is derived from an EMBL/GenBank/DDBJ whole genome shotgun (WGS) entry which is preliminary data.</text>
</comment>
<dbReference type="Proteomes" id="UP001148018">
    <property type="component" value="Unassembled WGS sequence"/>
</dbReference>
<reference evidence="10" key="1">
    <citation type="submission" date="2022-07" db="EMBL/GenBank/DDBJ databases">
        <title>Chromosome-level genome of Muraenolepis orangiensis.</title>
        <authorList>
            <person name="Kim J."/>
        </authorList>
    </citation>
    <scope>NUCLEOTIDE SEQUENCE</scope>
    <source>
        <strain evidence="10">KU_S4_2022</strain>
        <tissue evidence="10">Muscle</tissue>
    </source>
</reference>
<evidence type="ECO:0000256" key="4">
    <source>
        <dbReference type="ARBA" id="ARBA00023235"/>
    </source>
</evidence>
<accession>A0A9Q0EAF6</accession>
<gene>
    <name evidence="10" type="ORF">NHX12_030010</name>
</gene>
<dbReference type="PANTHER" id="PTHR21600">
    <property type="entry name" value="MITOCHONDRIAL RNA PSEUDOURIDINE SYNTHASE"/>
    <property type="match status" value="1"/>
</dbReference>
<evidence type="ECO:0000313" key="10">
    <source>
        <dbReference type="EMBL" id="KAJ3602251.1"/>
    </source>
</evidence>
<evidence type="ECO:0000256" key="2">
    <source>
        <dbReference type="ARBA" id="ARBA00001896"/>
    </source>
</evidence>
<comment type="catalytic activity">
    <reaction evidence="2">
        <text>uridine in 5S rRNA = pseudouridine in 5S rRNA</text>
        <dbReference type="Rhea" id="RHEA:47036"/>
        <dbReference type="Rhea" id="RHEA-COMP:11730"/>
        <dbReference type="Rhea" id="RHEA-COMP:11731"/>
        <dbReference type="ChEBI" id="CHEBI:65314"/>
        <dbReference type="ChEBI" id="CHEBI:65315"/>
    </reaction>
</comment>
<dbReference type="OrthoDB" id="428658at2759"/>
<name>A0A9Q0EAF6_9TELE</name>
<evidence type="ECO:0000259" key="9">
    <source>
        <dbReference type="Pfam" id="PF00849"/>
    </source>
</evidence>
<dbReference type="EMBL" id="JANIIK010000046">
    <property type="protein sequence ID" value="KAJ3602251.1"/>
    <property type="molecule type" value="Genomic_DNA"/>
</dbReference>
<sequence>MTSDVARALSRTHTTANHIPSPEPDERTTPLRAIDLAKKIRQEKREEERASKTTPTTPQEKRLSELKQFTQQLQNVHPNVLAKHLHKTILFQNKDVIVINKPYGIPIGDHGGGTCISSVLPILVKMMDGAKSHSELLPCLGLEKEVTGTLLLARSQEVVDNIVYLHKYNQVQRKYWAVTVGVPVPSEGVIDIPLMEREITGTRHHFKVT</sequence>
<evidence type="ECO:0000256" key="8">
    <source>
        <dbReference type="SAM" id="MobiDB-lite"/>
    </source>
</evidence>
<comment type="catalytic activity">
    <reaction evidence="5">
        <text>a uridine in tRNA = a pseudouridine in tRNA</text>
        <dbReference type="Rhea" id="RHEA:54572"/>
        <dbReference type="Rhea" id="RHEA-COMP:13339"/>
        <dbReference type="Rhea" id="RHEA-COMP:13934"/>
        <dbReference type="ChEBI" id="CHEBI:65314"/>
        <dbReference type="ChEBI" id="CHEBI:65315"/>
    </reaction>
</comment>
<feature type="domain" description="Pseudouridine synthase RsuA/RluA-like" evidence="9">
    <location>
        <begin position="95"/>
        <end position="196"/>
    </location>
</feature>
<dbReference type="InterPro" id="IPR020103">
    <property type="entry name" value="PsdUridine_synth_cat_dom_sf"/>
</dbReference>
<dbReference type="PANTHER" id="PTHR21600:SF83">
    <property type="entry name" value="PSEUDOURIDYLATE SYNTHASE RPUSD4, MITOCHONDRIAL"/>
    <property type="match status" value="1"/>
</dbReference>
<evidence type="ECO:0000256" key="6">
    <source>
        <dbReference type="ARBA" id="ARBA00039953"/>
    </source>
</evidence>
<evidence type="ECO:0000256" key="3">
    <source>
        <dbReference type="ARBA" id="ARBA00010876"/>
    </source>
</evidence>
<dbReference type="Gene3D" id="3.30.2350.10">
    <property type="entry name" value="Pseudouridine synthase"/>
    <property type="match status" value="1"/>
</dbReference>
<evidence type="ECO:0000256" key="5">
    <source>
        <dbReference type="ARBA" id="ARBA00036943"/>
    </source>
</evidence>
<dbReference type="AlphaFoldDB" id="A0A9Q0EAF6"/>
<dbReference type="GO" id="GO:0003723">
    <property type="term" value="F:RNA binding"/>
    <property type="evidence" value="ECO:0007669"/>
    <property type="project" value="InterPro"/>
</dbReference>
<dbReference type="GO" id="GO:0009982">
    <property type="term" value="F:pseudouridine synthase activity"/>
    <property type="evidence" value="ECO:0007669"/>
    <property type="project" value="InterPro"/>
</dbReference>
<evidence type="ECO:0000256" key="7">
    <source>
        <dbReference type="ARBA" id="ARBA00041563"/>
    </source>
</evidence>
<protein>
    <recommendedName>
        <fullName evidence="6">Pseudouridylate synthase RPUSD4, mitochondrial</fullName>
    </recommendedName>
    <alternativeName>
        <fullName evidence="7">RNA pseudouridylate synthase domain-containing protein 4</fullName>
    </alternativeName>
</protein>
<keyword evidence="11" id="KW-1185">Reference proteome</keyword>
<dbReference type="InterPro" id="IPR050188">
    <property type="entry name" value="RluA_PseudoU_synthase"/>
</dbReference>
<comment type="similarity">
    <text evidence="3">Belongs to the pseudouridine synthase RluA family.</text>
</comment>
<comment type="catalytic activity">
    <reaction evidence="1">
        <text>a uridine in mRNA = a pseudouridine in mRNA</text>
        <dbReference type="Rhea" id="RHEA:56644"/>
        <dbReference type="Rhea" id="RHEA-COMP:14658"/>
        <dbReference type="Rhea" id="RHEA-COMP:14659"/>
        <dbReference type="ChEBI" id="CHEBI:65314"/>
        <dbReference type="ChEBI" id="CHEBI:65315"/>
    </reaction>
</comment>
<dbReference type="SUPFAM" id="SSF55120">
    <property type="entry name" value="Pseudouridine synthase"/>
    <property type="match status" value="1"/>
</dbReference>